<gene>
    <name evidence="2" type="ORF">BDQ12DRAFT_696741</name>
</gene>
<dbReference type="AlphaFoldDB" id="A0A5C3M7Y5"/>
<organism evidence="2 3">
    <name type="scientific">Crucibulum laeve</name>
    <dbReference type="NCBI Taxonomy" id="68775"/>
    <lineage>
        <taxon>Eukaryota</taxon>
        <taxon>Fungi</taxon>
        <taxon>Dikarya</taxon>
        <taxon>Basidiomycota</taxon>
        <taxon>Agaricomycotina</taxon>
        <taxon>Agaricomycetes</taxon>
        <taxon>Agaricomycetidae</taxon>
        <taxon>Agaricales</taxon>
        <taxon>Agaricineae</taxon>
        <taxon>Nidulariaceae</taxon>
        <taxon>Crucibulum</taxon>
    </lineage>
</organism>
<accession>A0A5C3M7Y5</accession>
<reference evidence="2 3" key="1">
    <citation type="journal article" date="2019" name="Nat. Ecol. Evol.">
        <title>Megaphylogeny resolves global patterns of mushroom evolution.</title>
        <authorList>
            <person name="Varga T."/>
            <person name="Krizsan K."/>
            <person name="Foldi C."/>
            <person name="Dima B."/>
            <person name="Sanchez-Garcia M."/>
            <person name="Sanchez-Ramirez S."/>
            <person name="Szollosi G.J."/>
            <person name="Szarkandi J.G."/>
            <person name="Papp V."/>
            <person name="Albert L."/>
            <person name="Andreopoulos W."/>
            <person name="Angelini C."/>
            <person name="Antonin V."/>
            <person name="Barry K.W."/>
            <person name="Bougher N.L."/>
            <person name="Buchanan P."/>
            <person name="Buyck B."/>
            <person name="Bense V."/>
            <person name="Catcheside P."/>
            <person name="Chovatia M."/>
            <person name="Cooper J."/>
            <person name="Damon W."/>
            <person name="Desjardin D."/>
            <person name="Finy P."/>
            <person name="Geml J."/>
            <person name="Haridas S."/>
            <person name="Hughes K."/>
            <person name="Justo A."/>
            <person name="Karasinski D."/>
            <person name="Kautmanova I."/>
            <person name="Kiss B."/>
            <person name="Kocsube S."/>
            <person name="Kotiranta H."/>
            <person name="LaButti K.M."/>
            <person name="Lechner B.E."/>
            <person name="Liimatainen K."/>
            <person name="Lipzen A."/>
            <person name="Lukacs Z."/>
            <person name="Mihaltcheva S."/>
            <person name="Morgado L.N."/>
            <person name="Niskanen T."/>
            <person name="Noordeloos M.E."/>
            <person name="Ohm R.A."/>
            <person name="Ortiz-Santana B."/>
            <person name="Ovrebo C."/>
            <person name="Racz N."/>
            <person name="Riley R."/>
            <person name="Savchenko A."/>
            <person name="Shiryaev A."/>
            <person name="Soop K."/>
            <person name="Spirin V."/>
            <person name="Szebenyi C."/>
            <person name="Tomsovsky M."/>
            <person name="Tulloss R.E."/>
            <person name="Uehling J."/>
            <person name="Grigoriev I.V."/>
            <person name="Vagvolgyi C."/>
            <person name="Papp T."/>
            <person name="Martin F.M."/>
            <person name="Miettinen O."/>
            <person name="Hibbett D.S."/>
            <person name="Nagy L.G."/>
        </authorList>
    </citation>
    <scope>NUCLEOTIDE SEQUENCE [LARGE SCALE GENOMIC DNA]</scope>
    <source>
        <strain evidence="2 3">CBS 166.37</strain>
    </source>
</reference>
<dbReference type="Proteomes" id="UP000308652">
    <property type="component" value="Unassembled WGS sequence"/>
</dbReference>
<evidence type="ECO:0000313" key="2">
    <source>
        <dbReference type="EMBL" id="TFK41564.1"/>
    </source>
</evidence>
<protein>
    <recommendedName>
        <fullName evidence="4">CxC6 like cysteine cluster associated with KDZ domain-containing protein</fullName>
    </recommendedName>
</protein>
<keyword evidence="3" id="KW-1185">Reference proteome</keyword>
<dbReference type="STRING" id="68775.A0A5C3M7Y5"/>
<feature type="region of interest" description="Disordered" evidence="1">
    <location>
        <begin position="246"/>
        <end position="285"/>
    </location>
</feature>
<dbReference type="EMBL" id="ML213594">
    <property type="protein sequence ID" value="TFK41564.1"/>
    <property type="molecule type" value="Genomic_DNA"/>
</dbReference>
<dbReference type="OrthoDB" id="2527272at2759"/>
<name>A0A5C3M7Y5_9AGAR</name>
<proteinExistence type="predicted"/>
<sequence>MRVVDGIIMGPQCCAFEKWVFCEYHEHKYDCENQKKQGTQECTEEIHQEMWHKHQSMHSSQNLAGIRRMLQRSGEKLEWNPSQDRQPIPHDEQMPEIKLKHYFSPQRYYCVETLCAPCGAVIAWSKFADSKSPTLILEFLESVYPNPETHPQYICIDKACNSWKDTTQFIVDSYHYINHRVTDFMCQTYCNPAPLNGSAPNLACEQLNAWLGGFESILKRMVPSNFDWFLHAMLFYHGSYVIKQQQKKKNQKESQKDDNEDIDNHEDAESTGETYDENVNDDIDL</sequence>
<feature type="compositionally biased region" description="Acidic residues" evidence="1">
    <location>
        <begin position="258"/>
        <end position="285"/>
    </location>
</feature>
<evidence type="ECO:0000313" key="3">
    <source>
        <dbReference type="Proteomes" id="UP000308652"/>
    </source>
</evidence>
<evidence type="ECO:0008006" key="4">
    <source>
        <dbReference type="Google" id="ProtNLM"/>
    </source>
</evidence>
<evidence type="ECO:0000256" key="1">
    <source>
        <dbReference type="SAM" id="MobiDB-lite"/>
    </source>
</evidence>